<evidence type="ECO:0000313" key="1">
    <source>
        <dbReference type="EMBL" id="JAH41836.1"/>
    </source>
</evidence>
<accession>A0A0E9SKK7</accession>
<dbReference type="AlphaFoldDB" id="A0A0E9SKK7"/>
<proteinExistence type="predicted"/>
<dbReference type="EMBL" id="GBXM01066741">
    <property type="protein sequence ID" value="JAH41836.1"/>
    <property type="molecule type" value="Transcribed_RNA"/>
</dbReference>
<reference evidence="1" key="2">
    <citation type="journal article" date="2015" name="Fish Shellfish Immunol.">
        <title>Early steps in the European eel (Anguilla anguilla)-Vibrio vulnificus interaction in the gills: Role of the RtxA13 toxin.</title>
        <authorList>
            <person name="Callol A."/>
            <person name="Pajuelo D."/>
            <person name="Ebbesson L."/>
            <person name="Teles M."/>
            <person name="MacKenzie S."/>
            <person name="Amaro C."/>
        </authorList>
    </citation>
    <scope>NUCLEOTIDE SEQUENCE</scope>
</reference>
<protein>
    <submittedName>
        <fullName evidence="1">Uncharacterized protein</fullName>
    </submittedName>
</protein>
<name>A0A0E9SKK7_ANGAN</name>
<reference evidence="1" key="1">
    <citation type="submission" date="2014-11" db="EMBL/GenBank/DDBJ databases">
        <authorList>
            <person name="Amaro Gonzalez C."/>
        </authorList>
    </citation>
    <scope>NUCLEOTIDE SEQUENCE</scope>
</reference>
<sequence length="49" mass="5773">MFYQVSFEGRNLPVVSVIVSQWQREGKCQLYSTTFSIIPCVIRQDRTNF</sequence>
<organism evidence="1">
    <name type="scientific">Anguilla anguilla</name>
    <name type="common">European freshwater eel</name>
    <name type="synonym">Muraena anguilla</name>
    <dbReference type="NCBI Taxonomy" id="7936"/>
    <lineage>
        <taxon>Eukaryota</taxon>
        <taxon>Metazoa</taxon>
        <taxon>Chordata</taxon>
        <taxon>Craniata</taxon>
        <taxon>Vertebrata</taxon>
        <taxon>Euteleostomi</taxon>
        <taxon>Actinopterygii</taxon>
        <taxon>Neopterygii</taxon>
        <taxon>Teleostei</taxon>
        <taxon>Anguilliformes</taxon>
        <taxon>Anguillidae</taxon>
        <taxon>Anguilla</taxon>
    </lineage>
</organism>